<dbReference type="EMBL" id="LN899827">
    <property type="protein sequence ID" value="CUV44212.1"/>
    <property type="molecule type" value="Genomic_DNA"/>
</dbReference>
<evidence type="ECO:0000313" key="12">
    <source>
        <dbReference type="Proteomes" id="UP000262427"/>
    </source>
</evidence>
<evidence type="ECO:0000313" key="7">
    <source>
        <dbReference type="EMBL" id="CUV42909.1"/>
    </source>
</evidence>
<dbReference type="Proteomes" id="UP000262427">
    <property type="component" value="Chromosome MP"/>
</dbReference>
<protein>
    <submittedName>
        <fullName evidence="3">Putative transmembrane protein</fullName>
    </submittedName>
</protein>
<proteinExistence type="predicted"/>
<dbReference type="AlphaFoldDB" id="A0A0K1ZQG3"/>
<evidence type="ECO:0000313" key="2">
    <source>
        <dbReference type="EMBL" id="AYA48460.1"/>
    </source>
</evidence>
<evidence type="ECO:0000313" key="3">
    <source>
        <dbReference type="EMBL" id="CUV17430.1"/>
    </source>
</evidence>
<reference evidence="11" key="4">
    <citation type="submission" date="2021-10" db="EMBL/GenBank/DDBJ databases">
        <title>Complete genome sequences of five Ralstonia solancearum strains isolated from sunflower.</title>
        <authorList>
            <person name="She X."/>
            <person name="He Z."/>
        </authorList>
    </citation>
    <scope>NUCLEOTIDE SEQUENCE</scope>
    <source>
        <strain evidence="11">RS638</strain>
        <plasmid evidence="11">p1</plasmid>
    </source>
</reference>
<keyword evidence="3" id="KW-0812">Transmembrane</keyword>
<evidence type="ECO:0000313" key="11">
    <source>
        <dbReference type="EMBL" id="UZF18124.1"/>
    </source>
</evidence>
<dbReference type="EMBL" id="CP025742">
    <property type="protein sequence ID" value="AYA48460.1"/>
    <property type="molecule type" value="Genomic_DNA"/>
</dbReference>
<reference evidence="2" key="2">
    <citation type="submission" date="2018-01" db="EMBL/GenBank/DDBJ databases">
        <title>Ralstonia pseudosolanacearum P824 infects blueberry.</title>
        <authorList>
            <person name="Bocsanczy A.M."/>
            <person name="Norman D.J."/>
        </authorList>
    </citation>
    <scope>NUCLEOTIDE SEQUENCE</scope>
    <source>
        <strain evidence="2">P824</strain>
    </source>
</reference>
<evidence type="ECO:0000313" key="9">
    <source>
        <dbReference type="EMBL" id="CUV58216.1"/>
    </source>
</evidence>
<evidence type="ECO:0000313" key="5">
    <source>
        <dbReference type="EMBL" id="CUV32027.1"/>
    </source>
</evidence>
<gene>
    <name evidence="11" type="ORF">LH706_21655</name>
    <name evidence="3" type="ORF">PSS4_v1_310025</name>
    <name evidence="10" type="ORF">RD1301_v1_2640008</name>
    <name evidence="2" type="ORF">RSP824_18440</name>
    <name evidence="4" type="ORF">RUN1744_v1_290021</name>
    <name evidence="5" type="ORF">RUN1985_v1_1470006</name>
    <name evidence="9" type="ORF">RUN215_v1_1780006</name>
    <name evidence="6" type="ORF">TD1301_v1_1500007</name>
    <name evidence="7" type="ORF">TF3108_v1_1690006</name>
    <name evidence="8" type="ORF">TO10_v1_140006</name>
</gene>
<accession>A0A0K1ZQG3</accession>
<dbReference type="EMBL" id="CP085044">
    <property type="protein sequence ID" value="UZF18124.1"/>
    <property type="molecule type" value="Genomic_DNA"/>
</dbReference>
<dbReference type="EMBL" id="LN899826">
    <property type="protein sequence ID" value="CUV42909.1"/>
    <property type="molecule type" value="Genomic_DNA"/>
</dbReference>
<reference evidence="12" key="3">
    <citation type="submission" date="2018-01" db="EMBL/GenBank/DDBJ databases">
        <title>Raltonia solanacearum P824 infects blueberry.</title>
        <authorList>
            <person name="Bocsanczy A.M."/>
            <person name="Norman D.J."/>
        </authorList>
    </citation>
    <scope>NUCLEOTIDE SEQUENCE [LARGE SCALE GENOMIC DNA]</scope>
    <source>
        <strain evidence="12">P824</strain>
    </source>
</reference>
<keyword evidence="3" id="KW-0472">Membrane</keyword>
<dbReference type="EMBL" id="LN899822">
    <property type="protein sequence ID" value="CUV62743.1"/>
    <property type="molecule type" value="Genomic_DNA"/>
</dbReference>
<evidence type="ECO:0000313" key="10">
    <source>
        <dbReference type="EMBL" id="CUV62743.1"/>
    </source>
</evidence>
<dbReference type="PATRIC" id="fig|305.107.peg.1433"/>
<evidence type="ECO:0000313" key="8">
    <source>
        <dbReference type="EMBL" id="CUV44212.1"/>
    </source>
</evidence>
<dbReference type="EMBL" id="LN899825">
    <property type="protein sequence ID" value="CUV35531.1"/>
    <property type="molecule type" value="Genomic_DNA"/>
</dbReference>
<evidence type="ECO:0000256" key="1">
    <source>
        <dbReference type="SAM" id="SignalP"/>
    </source>
</evidence>
<name>A0A0K1ZQG3_RALSL</name>
<sequence>MKHEMKTLLALLAATGFFAATGAQADTVAVTSVTNLSDPSTQSVVSKGVASFVGTKQIVLALAGKTCTWVGSASAIGPVGCNYGITVNGANQLSNPESNSNPNCTPASQMIAMCK</sequence>
<evidence type="ECO:0000313" key="13">
    <source>
        <dbReference type="Proteomes" id="UP001164049"/>
    </source>
</evidence>
<keyword evidence="11" id="KW-0614">Plasmid</keyword>
<dbReference type="EMBL" id="LN899824">
    <property type="protein sequence ID" value="CUV32027.1"/>
    <property type="molecule type" value="Genomic_DNA"/>
</dbReference>
<dbReference type="EMBL" id="LN899821">
    <property type="protein sequence ID" value="CUV17430.1"/>
    <property type="molecule type" value="Genomic_DNA"/>
</dbReference>
<evidence type="ECO:0000313" key="4">
    <source>
        <dbReference type="EMBL" id="CUV22982.1"/>
    </source>
</evidence>
<dbReference type="EMBL" id="LN899820">
    <property type="protein sequence ID" value="CUV58216.1"/>
    <property type="molecule type" value="Genomic_DNA"/>
</dbReference>
<feature type="chain" id="PRO_5014231757" evidence="1">
    <location>
        <begin position="26"/>
        <end position="115"/>
    </location>
</feature>
<organism evidence="3">
    <name type="scientific">Ralstonia solanacearum</name>
    <name type="common">Pseudomonas solanacearum</name>
    <dbReference type="NCBI Taxonomy" id="305"/>
    <lineage>
        <taxon>Bacteria</taxon>
        <taxon>Pseudomonadati</taxon>
        <taxon>Pseudomonadota</taxon>
        <taxon>Betaproteobacteria</taxon>
        <taxon>Burkholderiales</taxon>
        <taxon>Burkholderiaceae</taxon>
        <taxon>Ralstonia</taxon>
        <taxon>Ralstonia solanacearum species complex</taxon>
    </lineage>
</organism>
<keyword evidence="1" id="KW-0732">Signal</keyword>
<geneLocation type="plasmid" evidence="11 13">
    <name>p1</name>
</geneLocation>
<feature type="signal peptide" evidence="1">
    <location>
        <begin position="1"/>
        <end position="25"/>
    </location>
</feature>
<reference evidence="3" key="1">
    <citation type="submission" date="2015-10" db="EMBL/GenBank/DDBJ databases">
        <authorList>
            <person name="Gilbert D.G."/>
        </authorList>
    </citation>
    <scope>NUCLEOTIDE SEQUENCE</scope>
    <source>
        <strain evidence="3">Phyl III-seqv23</strain>
    </source>
</reference>
<evidence type="ECO:0000313" key="6">
    <source>
        <dbReference type="EMBL" id="CUV35531.1"/>
    </source>
</evidence>
<dbReference type="EMBL" id="LN899823">
    <property type="protein sequence ID" value="CUV22982.1"/>
    <property type="molecule type" value="Genomic_DNA"/>
</dbReference>